<dbReference type="PANTHER" id="PTHR46555:SF1">
    <property type="entry name" value="UBIQUITIN-LIKE PROTEIN 4A"/>
    <property type="match status" value="1"/>
</dbReference>
<dbReference type="AlphaFoldDB" id="A0A9N9X033"/>
<dbReference type="Proteomes" id="UP001153620">
    <property type="component" value="Chromosome 4"/>
</dbReference>
<dbReference type="EMBL" id="OU895880">
    <property type="protein sequence ID" value="CAG9810590.1"/>
    <property type="molecule type" value="Genomic_DNA"/>
</dbReference>
<dbReference type="SUPFAM" id="SSF54236">
    <property type="entry name" value="Ubiquitin-like"/>
    <property type="match status" value="1"/>
</dbReference>
<dbReference type="CDD" id="cd17039">
    <property type="entry name" value="Ubl_ubiquitin_like"/>
    <property type="match status" value="1"/>
</dbReference>
<sequence length="127" mass="14618">MQIKIKEINGDEFLIQIEPTETVAALKSKIEIEKKISTMEMKLLFSGKVLQDDKTLDDYKVSETSKIMLTRVKVDLKSLVQKVLTKYYDSEKAASIATLVVANMKKRVQEYSLDDVERLAESWNQTR</sequence>
<dbReference type="Pfam" id="PF00240">
    <property type="entry name" value="ubiquitin"/>
    <property type="match status" value="1"/>
</dbReference>
<dbReference type="OrthoDB" id="417450at2759"/>
<keyword evidence="5" id="KW-1185">Reference proteome</keyword>
<accession>A0A9N9X033</accession>
<keyword evidence="2" id="KW-0963">Cytoplasm</keyword>
<comment type="subcellular location">
    <subcellularLocation>
        <location evidence="1">Cytoplasm</location>
        <location evidence="1">Cytosol</location>
    </subcellularLocation>
</comment>
<evidence type="ECO:0000313" key="4">
    <source>
        <dbReference type="EMBL" id="CAG9810590.1"/>
    </source>
</evidence>
<reference evidence="4" key="1">
    <citation type="submission" date="2022-01" db="EMBL/GenBank/DDBJ databases">
        <authorList>
            <person name="King R."/>
        </authorList>
    </citation>
    <scope>NUCLEOTIDE SEQUENCE</scope>
</reference>
<dbReference type="GO" id="GO:0006620">
    <property type="term" value="P:post-translational protein targeting to endoplasmic reticulum membrane"/>
    <property type="evidence" value="ECO:0007669"/>
    <property type="project" value="InterPro"/>
</dbReference>
<dbReference type="InterPro" id="IPR019956">
    <property type="entry name" value="Ubiquitin_dom"/>
</dbReference>
<evidence type="ECO:0000256" key="1">
    <source>
        <dbReference type="ARBA" id="ARBA00004514"/>
    </source>
</evidence>
<dbReference type="InterPro" id="IPR047154">
    <property type="entry name" value="UBL4A-like"/>
</dbReference>
<dbReference type="GO" id="GO:0051087">
    <property type="term" value="F:protein-folding chaperone binding"/>
    <property type="evidence" value="ECO:0007669"/>
    <property type="project" value="TreeGrafter"/>
</dbReference>
<dbReference type="Gene3D" id="3.10.20.90">
    <property type="entry name" value="Phosphatidylinositol 3-kinase Catalytic Subunit, Chain A, domain 1"/>
    <property type="match status" value="1"/>
</dbReference>
<organism evidence="4 5">
    <name type="scientific">Chironomus riparius</name>
    <dbReference type="NCBI Taxonomy" id="315576"/>
    <lineage>
        <taxon>Eukaryota</taxon>
        <taxon>Metazoa</taxon>
        <taxon>Ecdysozoa</taxon>
        <taxon>Arthropoda</taxon>
        <taxon>Hexapoda</taxon>
        <taxon>Insecta</taxon>
        <taxon>Pterygota</taxon>
        <taxon>Neoptera</taxon>
        <taxon>Endopterygota</taxon>
        <taxon>Diptera</taxon>
        <taxon>Nematocera</taxon>
        <taxon>Chironomoidea</taxon>
        <taxon>Chironomidae</taxon>
        <taxon>Chironominae</taxon>
        <taxon>Chironomus</taxon>
    </lineage>
</organism>
<gene>
    <name evidence="4" type="ORF">CHIRRI_LOCUS13403</name>
</gene>
<dbReference type="PROSITE" id="PS50053">
    <property type="entry name" value="UBIQUITIN_2"/>
    <property type="match status" value="1"/>
</dbReference>
<dbReference type="InterPro" id="IPR000626">
    <property type="entry name" value="Ubiquitin-like_dom"/>
</dbReference>
<reference evidence="4" key="2">
    <citation type="submission" date="2022-10" db="EMBL/GenBank/DDBJ databases">
        <authorList>
            <consortium name="ENA_rothamsted_submissions"/>
            <consortium name="culmorum"/>
            <person name="King R."/>
        </authorList>
    </citation>
    <scope>NUCLEOTIDE SEQUENCE</scope>
</reference>
<feature type="domain" description="Ubiquitin-like" evidence="3">
    <location>
        <begin position="1"/>
        <end position="69"/>
    </location>
</feature>
<dbReference type="GO" id="GO:0071818">
    <property type="term" value="C:BAT3 complex"/>
    <property type="evidence" value="ECO:0007669"/>
    <property type="project" value="TreeGrafter"/>
</dbReference>
<name>A0A9N9X033_9DIPT</name>
<evidence type="ECO:0000256" key="2">
    <source>
        <dbReference type="ARBA" id="ARBA00022490"/>
    </source>
</evidence>
<proteinExistence type="predicted"/>
<evidence type="ECO:0000313" key="5">
    <source>
        <dbReference type="Proteomes" id="UP001153620"/>
    </source>
</evidence>
<dbReference type="GO" id="GO:0071816">
    <property type="term" value="P:tail-anchored membrane protein insertion into ER membrane"/>
    <property type="evidence" value="ECO:0007669"/>
    <property type="project" value="TreeGrafter"/>
</dbReference>
<dbReference type="PANTHER" id="PTHR46555">
    <property type="entry name" value="UBIQUITIN-LIKE PROTEIN 4A"/>
    <property type="match status" value="1"/>
</dbReference>
<protein>
    <recommendedName>
        <fullName evidence="3">Ubiquitin-like domain-containing protein</fullName>
    </recommendedName>
</protein>
<dbReference type="SMART" id="SM00213">
    <property type="entry name" value="UBQ"/>
    <property type="match status" value="1"/>
</dbReference>
<evidence type="ECO:0000259" key="3">
    <source>
        <dbReference type="PROSITE" id="PS50053"/>
    </source>
</evidence>
<dbReference type="PRINTS" id="PR00348">
    <property type="entry name" value="UBIQUITIN"/>
</dbReference>
<dbReference type="InterPro" id="IPR029071">
    <property type="entry name" value="Ubiquitin-like_domsf"/>
</dbReference>